<feature type="compositionally biased region" description="Acidic residues" evidence="1">
    <location>
        <begin position="794"/>
        <end position="804"/>
    </location>
</feature>
<evidence type="ECO:0000313" key="2">
    <source>
        <dbReference type="EMBL" id="KAK7492447.1"/>
    </source>
</evidence>
<feature type="compositionally biased region" description="Basic and acidic residues" evidence="1">
    <location>
        <begin position="728"/>
        <end position="739"/>
    </location>
</feature>
<dbReference type="InterPro" id="IPR027417">
    <property type="entry name" value="P-loop_NTPase"/>
</dbReference>
<sequence length="899" mass="100824">MFTPLFWTASLKREIKEPLTEDWWQIISVWYPGVKDTVYCVPPVYFTVGKFEECDFMKRHGYTVHETKPVQGSDKWNDMAQQQVLRVLRAFLKTKETAAFILSNVEFQSYLSKLKDCQLPIPADVPKPLPNKPGKPGVPLYEGDFDVLVIDKEGGIFIFEIKSTMSVGSATDRKVTPQGREKELLTPLQGMCKQIEKGGEVVKEMLSDLLKKSDIKIRKGFILPKLSREDLRDILDTNPTVEQELKLALGNGRLGRDDLLESCLCKEEFPDDTEGTRIGNTMPPDQFSHIQKVWDRMKTISGRMNVMEDEFYEKIVARFCGPLTTVKIYTGRTMPRVQLDWTNTKKKKPVVPDEVRDMPDAAEHVTRRFSDLVLLPDQIDILQTSMDFVHIEGPPGTGKTLMLLLRILLCLDKGWLVWIMTMATHSRSVTHVLYEQVKMMLTENKGQAAAEEIMKEQLGLYVLSRPESVLEEDYFQTRLKKFSDRAQRKGGKEVCLVLDETGMNKKGSEKFFKEVIAARENKVFTNGFSVWSASLEKCGRPSYARDPRTPNSESEFGVCRTLTRPLRCPPTIQRTLMLVQSDLDKDNVFVFKYPAEGLPVYLIAHGDHPKAKDEIWQCDQCGTDLAKFLRFLGIEKAVNPSNSQQPPNEKCGLTYNDVMIVATQSAFRYSLPASKFMTALKKEGVRAAVNTTRDEGDAPIPADNLILVTDIKAIHGLERAVIIIIPEHRNPQRNQKDAQEEPMESSSSPQENANTEGAEALPQADDEEASPPASKIPREEEVTPHASSATAEVGQDEQMEEGEDQQGKGETDSAPMESVETGDTGDGSAAKTTEGSAQQEPAGACPAGQTLPYGGGFSENEIKDALETLTQQARRDIFYIGSRAVCQLVIFHHGENPRK</sequence>
<organism evidence="2 3">
    <name type="scientific">Batillaria attramentaria</name>
    <dbReference type="NCBI Taxonomy" id="370345"/>
    <lineage>
        <taxon>Eukaryota</taxon>
        <taxon>Metazoa</taxon>
        <taxon>Spiralia</taxon>
        <taxon>Lophotrochozoa</taxon>
        <taxon>Mollusca</taxon>
        <taxon>Gastropoda</taxon>
        <taxon>Caenogastropoda</taxon>
        <taxon>Sorbeoconcha</taxon>
        <taxon>Cerithioidea</taxon>
        <taxon>Batillariidae</taxon>
        <taxon>Batillaria</taxon>
    </lineage>
</organism>
<reference evidence="2 3" key="1">
    <citation type="journal article" date="2023" name="Sci. Data">
        <title>Genome assembly of the Korean intertidal mud-creeper Batillaria attramentaria.</title>
        <authorList>
            <person name="Patra A.K."/>
            <person name="Ho P.T."/>
            <person name="Jun S."/>
            <person name="Lee S.J."/>
            <person name="Kim Y."/>
            <person name="Won Y.J."/>
        </authorList>
    </citation>
    <scope>NUCLEOTIDE SEQUENCE [LARGE SCALE GENOMIC DNA]</scope>
    <source>
        <strain evidence="2">Wonlab-2016</strain>
    </source>
</reference>
<dbReference type="AlphaFoldDB" id="A0ABD0L091"/>
<evidence type="ECO:0000256" key="1">
    <source>
        <dbReference type="SAM" id="MobiDB-lite"/>
    </source>
</evidence>
<dbReference type="SUPFAM" id="SSF52540">
    <property type="entry name" value="P-loop containing nucleoside triphosphate hydrolases"/>
    <property type="match status" value="1"/>
</dbReference>
<feature type="compositionally biased region" description="Polar residues" evidence="1">
    <location>
        <begin position="830"/>
        <end position="839"/>
    </location>
</feature>
<dbReference type="Gene3D" id="3.40.50.300">
    <property type="entry name" value="P-loop containing nucleotide triphosphate hydrolases"/>
    <property type="match status" value="1"/>
</dbReference>
<keyword evidence="3" id="KW-1185">Reference proteome</keyword>
<accession>A0ABD0L091</accession>
<protein>
    <submittedName>
        <fullName evidence="2">Uncharacterized protein</fullName>
    </submittedName>
</protein>
<gene>
    <name evidence="2" type="ORF">BaRGS_00016320</name>
</gene>
<evidence type="ECO:0000313" key="3">
    <source>
        <dbReference type="Proteomes" id="UP001519460"/>
    </source>
</evidence>
<name>A0ABD0L091_9CAEN</name>
<comment type="caution">
    <text evidence="2">The sequence shown here is derived from an EMBL/GenBank/DDBJ whole genome shotgun (WGS) entry which is preliminary data.</text>
</comment>
<proteinExistence type="predicted"/>
<dbReference type="Proteomes" id="UP001519460">
    <property type="component" value="Unassembled WGS sequence"/>
</dbReference>
<feature type="region of interest" description="Disordered" evidence="1">
    <location>
        <begin position="728"/>
        <end position="858"/>
    </location>
</feature>
<dbReference type="EMBL" id="JACVVK020000103">
    <property type="protein sequence ID" value="KAK7492447.1"/>
    <property type="molecule type" value="Genomic_DNA"/>
</dbReference>